<keyword evidence="4" id="KW-1185">Reference proteome</keyword>
<sequence length="320" mass="34047">MNRRQLLRCGAAFGATLAAGTPAWAEGKPIQIIVPFGPGGSGDISARMLGEWLTKKTGRPVTVDNRPGANGIIGVEAARKGPADGTVLLLATTSTHLANPSLFKKLPYDPGKDFRLVGSFGQGSFYLLVNPSSLYKTVAEFVQAAKAEPGKLNYGYFNATSSVSSAMFAATAGITMTGVPYKQVGQAMTELMAGQLQVVFTDTVQGDAFVASGQLRALAVHSGERLKRFPQVPLVRETYPDFDVSAGFLGVAVPAGTPVAIQQQLNDLINEAVTTDPIKSRLEGFGFTPHKVSLAELANFERTERAKWPKYVAIAKLEVQ</sequence>
<feature type="signal peptide" evidence="2">
    <location>
        <begin position="1"/>
        <end position="25"/>
    </location>
</feature>
<dbReference type="Pfam" id="PF03401">
    <property type="entry name" value="TctC"/>
    <property type="match status" value="1"/>
</dbReference>
<dbReference type="InterPro" id="IPR042100">
    <property type="entry name" value="Bug_dom1"/>
</dbReference>
<evidence type="ECO:0000256" key="2">
    <source>
        <dbReference type="SAM" id="SignalP"/>
    </source>
</evidence>
<dbReference type="PANTHER" id="PTHR42928:SF5">
    <property type="entry name" value="BLR1237 PROTEIN"/>
    <property type="match status" value="1"/>
</dbReference>
<evidence type="ECO:0000313" key="3">
    <source>
        <dbReference type="EMBL" id="MFD1710533.1"/>
    </source>
</evidence>
<dbReference type="CDD" id="cd07012">
    <property type="entry name" value="PBP2_Bug_TTT"/>
    <property type="match status" value="1"/>
</dbReference>
<reference evidence="4" key="1">
    <citation type="journal article" date="2019" name="Int. J. Syst. Evol. Microbiol.">
        <title>The Global Catalogue of Microorganisms (GCM) 10K type strain sequencing project: providing services to taxonomists for standard genome sequencing and annotation.</title>
        <authorList>
            <consortium name="The Broad Institute Genomics Platform"/>
            <consortium name="The Broad Institute Genome Sequencing Center for Infectious Disease"/>
            <person name="Wu L."/>
            <person name="Ma J."/>
        </authorList>
    </citation>
    <scope>NUCLEOTIDE SEQUENCE [LARGE SCALE GENOMIC DNA]</scope>
    <source>
        <strain evidence="4">LMG 29247</strain>
    </source>
</reference>
<dbReference type="Gene3D" id="3.40.190.150">
    <property type="entry name" value="Bordetella uptake gene, domain 1"/>
    <property type="match status" value="1"/>
</dbReference>
<evidence type="ECO:0000313" key="4">
    <source>
        <dbReference type="Proteomes" id="UP001597304"/>
    </source>
</evidence>
<comment type="caution">
    <text evidence="3">The sequence shown here is derived from an EMBL/GenBank/DDBJ whole genome shotgun (WGS) entry which is preliminary data.</text>
</comment>
<comment type="similarity">
    <text evidence="1">Belongs to the UPF0065 (bug) family.</text>
</comment>
<dbReference type="PIRSF" id="PIRSF017082">
    <property type="entry name" value="YflP"/>
    <property type="match status" value="1"/>
</dbReference>
<dbReference type="Proteomes" id="UP001597304">
    <property type="component" value="Unassembled WGS sequence"/>
</dbReference>
<proteinExistence type="inferred from homology"/>
<gene>
    <name evidence="3" type="ORF">ACFSF0_07935</name>
</gene>
<keyword evidence="2" id="KW-0732">Signal</keyword>
<organism evidence="3 4">
    <name type="scientific">Ottowia flava</name>
    <dbReference type="NCBI Taxonomy" id="2675430"/>
    <lineage>
        <taxon>Bacteria</taxon>
        <taxon>Pseudomonadati</taxon>
        <taxon>Pseudomonadota</taxon>
        <taxon>Betaproteobacteria</taxon>
        <taxon>Burkholderiales</taxon>
        <taxon>Comamonadaceae</taxon>
        <taxon>Ottowia</taxon>
    </lineage>
</organism>
<dbReference type="InterPro" id="IPR005064">
    <property type="entry name" value="BUG"/>
</dbReference>
<dbReference type="PROSITE" id="PS51318">
    <property type="entry name" value="TAT"/>
    <property type="match status" value="1"/>
</dbReference>
<evidence type="ECO:0000256" key="1">
    <source>
        <dbReference type="ARBA" id="ARBA00006987"/>
    </source>
</evidence>
<dbReference type="EMBL" id="JBHUEJ010000016">
    <property type="protein sequence ID" value="MFD1710533.1"/>
    <property type="molecule type" value="Genomic_DNA"/>
</dbReference>
<dbReference type="PANTHER" id="PTHR42928">
    <property type="entry name" value="TRICARBOXYLATE-BINDING PROTEIN"/>
    <property type="match status" value="1"/>
</dbReference>
<dbReference type="Gene3D" id="3.40.190.10">
    <property type="entry name" value="Periplasmic binding protein-like II"/>
    <property type="match status" value="1"/>
</dbReference>
<dbReference type="SUPFAM" id="SSF53850">
    <property type="entry name" value="Periplasmic binding protein-like II"/>
    <property type="match status" value="1"/>
</dbReference>
<feature type="chain" id="PRO_5047148083" evidence="2">
    <location>
        <begin position="26"/>
        <end position="320"/>
    </location>
</feature>
<dbReference type="InterPro" id="IPR006311">
    <property type="entry name" value="TAT_signal"/>
</dbReference>
<dbReference type="RefSeq" id="WP_377615055.1">
    <property type="nucleotide sequence ID" value="NZ_JBHUEJ010000016.1"/>
</dbReference>
<accession>A0ABW4KW30</accession>
<name>A0ABW4KW30_9BURK</name>
<protein>
    <submittedName>
        <fullName evidence="3">Bug family tripartite tricarboxylate transporter substrate binding protein</fullName>
    </submittedName>
</protein>